<evidence type="ECO:0000256" key="2">
    <source>
        <dbReference type="ARBA" id="ARBA00023125"/>
    </source>
</evidence>
<sequence>MKQHYSTAGAGPIERMRSWQDVIRSTYFDLQLDFRDAANFEACLTRWSLGELSLSRLSSSPLRYRRSSGESADSRDEQFLVSLPRQSDIRFSQMGRDAHCAPGQFLLERSLDPYEFSHSRDNNLWVLKIPGPLLRHRLRHPERFCALTFDGSSGIGALFSSYVNAVGSQLEQGQEVLHPLVGQQLLELFVACTENSPAVLDSPGSGVRAAHLQRIEQHVRRNLADTALSPEQIAQACRISTRYLHDLFRDTGQTFSLWLREQRLEGARQALVRQPRLSLAQIAYQWGFTDQSHFCRVFKQRYGHTPREDREQQLRLQH</sequence>
<keyword evidence="3" id="KW-0804">Transcription</keyword>
<dbReference type="SUPFAM" id="SSF46689">
    <property type="entry name" value="Homeodomain-like"/>
    <property type="match status" value="1"/>
</dbReference>
<dbReference type="PRINTS" id="PR00032">
    <property type="entry name" value="HTHARAC"/>
</dbReference>
<dbReference type="SMART" id="SM00342">
    <property type="entry name" value="HTH_ARAC"/>
    <property type="match status" value="1"/>
</dbReference>
<keyword evidence="2" id="KW-0238">DNA-binding</keyword>
<evidence type="ECO:0000256" key="1">
    <source>
        <dbReference type="ARBA" id="ARBA00023015"/>
    </source>
</evidence>
<keyword evidence="6" id="KW-1185">Reference proteome</keyword>
<dbReference type="PANTHER" id="PTHR46796:SF6">
    <property type="entry name" value="ARAC SUBFAMILY"/>
    <property type="match status" value="1"/>
</dbReference>
<name>A0ABV1M7I1_9NEIS</name>
<organism evidence="5 6">
    <name type="scientific">Vogesella oryzagri</name>
    <dbReference type="NCBI Taxonomy" id="3160864"/>
    <lineage>
        <taxon>Bacteria</taxon>
        <taxon>Pseudomonadati</taxon>
        <taxon>Pseudomonadota</taxon>
        <taxon>Betaproteobacteria</taxon>
        <taxon>Neisseriales</taxon>
        <taxon>Chromobacteriaceae</taxon>
        <taxon>Vogesella</taxon>
    </lineage>
</organism>
<evidence type="ECO:0000313" key="5">
    <source>
        <dbReference type="EMBL" id="MEQ6292174.1"/>
    </source>
</evidence>
<dbReference type="InterPro" id="IPR009057">
    <property type="entry name" value="Homeodomain-like_sf"/>
</dbReference>
<feature type="domain" description="HTH araC/xylS-type" evidence="4">
    <location>
        <begin position="213"/>
        <end position="312"/>
    </location>
</feature>
<accession>A0ABV1M7I1</accession>
<dbReference type="Proteomes" id="UP001433638">
    <property type="component" value="Unassembled WGS sequence"/>
</dbReference>
<protein>
    <submittedName>
        <fullName evidence="5">Helix-turn-helix domain-containing protein</fullName>
    </submittedName>
</protein>
<reference evidence="5" key="1">
    <citation type="submission" date="2024-06" db="EMBL/GenBank/DDBJ databases">
        <title>Genome sequence of Vogesella sp. MAHUQ-64.</title>
        <authorList>
            <person name="Huq M.A."/>
        </authorList>
    </citation>
    <scope>NUCLEOTIDE SEQUENCE</scope>
    <source>
        <strain evidence="5">MAHUQ-64</strain>
    </source>
</reference>
<dbReference type="InterPro" id="IPR035418">
    <property type="entry name" value="AraC-bd_2"/>
</dbReference>
<dbReference type="PROSITE" id="PS00041">
    <property type="entry name" value="HTH_ARAC_FAMILY_1"/>
    <property type="match status" value="1"/>
</dbReference>
<dbReference type="Pfam" id="PF12833">
    <property type="entry name" value="HTH_18"/>
    <property type="match status" value="1"/>
</dbReference>
<keyword evidence="1" id="KW-0805">Transcription regulation</keyword>
<dbReference type="Pfam" id="PF14525">
    <property type="entry name" value="AraC_binding_2"/>
    <property type="match status" value="1"/>
</dbReference>
<gene>
    <name evidence="5" type="ORF">ABNW52_16280</name>
</gene>
<dbReference type="PANTHER" id="PTHR46796">
    <property type="entry name" value="HTH-TYPE TRANSCRIPTIONAL ACTIVATOR RHAS-RELATED"/>
    <property type="match status" value="1"/>
</dbReference>
<proteinExistence type="predicted"/>
<dbReference type="InterPro" id="IPR050204">
    <property type="entry name" value="AraC_XylS_family_regulators"/>
</dbReference>
<comment type="caution">
    <text evidence="5">The sequence shown here is derived from an EMBL/GenBank/DDBJ whole genome shotgun (WGS) entry which is preliminary data.</text>
</comment>
<dbReference type="InterPro" id="IPR018060">
    <property type="entry name" value="HTH_AraC"/>
</dbReference>
<dbReference type="RefSeq" id="WP_349590076.1">
    <property type="nucleotide sequence ID" value="NZ_JBEFLD010000009.1"/>
</dbReference>
<dbReference type="Gene3D" id="1.10.10.60">
    <property type="entry name" value="Homeodomain-like"/>
    <property type="match status" value="1"/>
</dbReference>
<dbReference type="PROSITE" id="PS01124">
    <property type="entry name" value="HTH_ARAC_FAMILY_2"/>
    <property type="match status" value="1"/>
</dbReference>
<dbReference type="InterPro" id="IPR020449">
    <property type="entry name" value="Tscrpt_reg_AraC-type_HTH"/>
</dbReference>
<evidence type="ECO:0000256" key="3">
    <source>
        <dbReference type="ARBA" id="ARBA00023163"/>
    </source>
</evidence>
<evidence type="ECO:0000259" key="4">
    <source>
        <dbReference type="PROSITE" id="PS01124"/>
    </source>
</evidence>
<evidence type="ECO:0000313" key="6">
    <source>
        <dbReference type="Proteomes" id="UP001433638"/>
    </source>
</evidence>
<dbReference type="InterPro" id="IPR018062">
    <property type="entry name" value="HTH_AraC-typ_CS"/>
</dbReference>
<dbReference type="EMBL" id="JBEFLD010000009">
    <property type="protein sequence ID" value="MEQ6292174.1"/>
    <property type="molecule type" value="Genomic_DNA"/>
</dbReference>